<organism evidence="2 3">
    <name type="scientific">Pseudoscardovia suis</name>
    <dbReference type="NCBI Taxonomy" id="987063"/>
    <lineage>
        <taxon>Bacteria</taxon>
        <taxon>Bacillati</taxon>
        <taxon>Actinomycetota</taxon>
        <taxon>Actinomycetes</taxon>
        <taxon>Bifidobacteriales</taxon>
        <taxon>Bifidobacteriaceae</taxon>
        <taxon>Pseudoscardovia</taxon>
    </lineage>
</organism>
<protein>
    <submittedName>
        <fullName evidence="2">Uncharacterized protein</fullName>
    </submittedName>
</protein>
<dbReference type="Proteomes" id="UP000216454">
    <property type="component" value="Unassembled WGS sequence"/>
</dbReference>
<evidence type="ECO:0000256" key="1">
    <source>
        <dbReference type="SAM" id="MobiDB-lite"/>
    </source>
</evidence>
<keyword evidence="3" id="KW-1185">Reference proteome</keyword>
<reference evidence="2 3" key="1">
    <citation type="journal article" date="2017" name="BMC Genomics">
        <title>Comparative genomic and phylogenomic analyses of the Bifidobacteriaceae family.</title>
        <authorList>
            <person name="Lugli G.A."/>
            <person name="Milani C."/>
            <person name="Turroni F."/>
            <person name="Duranti S."/>
            <person name="Mancabelli L."/>
            <person name="Mangifesta M."/>
            <person name="Ferrario C."/>
            <person name="Modesto M."/>
            <person name="Mattarelli P."/>
            <person name="Jiri K."/>
            <person name="van Sinderen D."/>
            <person name="Ventura M."/>
        </authorList>
    </citation>
    <scope>NUCLEOTIDE SEQUENCE [LARGE SCALE GENOMIC DNA]</scope>
    <source>
        <strain evidence="2 3">DSM 24744</strain>
    </source>
</reference>
<proteinExistence type="predicted"/>
<evidence type="ECO:0000313" key="2">
    <source>
        <dbReference type="EMBL" id="OZG52032.1"/>
    </source>
</evidence>
<accession>A0A261EYS5</accession>
<dbReference type="EMBL" id="MWWQ01000006">
    <property type="protein sequence ID" value="OZG52032.1"/>
    <property type="molecule type" value="Genomic_DNA"/>
</dbReference>
<dbReference type="AlphaFoldDB" id="A0A261EYS5"/>
<feature type="compositionally biased region" description="Polar residues" evidence="1">
    <location>
        <begin position="57"/>
        <end position="69"/>
    </location>
</feature>
<feature type="region of interest" description="Disordered" evidence="1">
    <location>
        <begin position="1"/>
        <end position="25"/>
    </location>
</feature>
<comment type="caution">
    <text evidence="2">The sequence shown here is derived from an EMBL/GenBank/DDBJ whole genome shotgun (WGS) entry which is preliminary data.</text>
</comment>
<gene>
    <name evidence="2" type="ORF">PSSU_0815</name>
</gene>
<feature type="region of interest" description="Disordered" evidence="1">
    <location>
        <begin position="50"/>
        <end position="86"/>
    </location>
</feature>
<name>A0A261EYS5_9BIFI</name>
<sequence length="86" mass="9750">MNDEAAEPTAQESLDSRFPHLAAADEGTYDQQIEAYRDVLAQLTAQLDQLKDDSETHTAPQSDWNQSPRDQYAQHGNHNKHGKKHH</sequence>
<feature type="compositionally biased region" description="Basic residues" evidence="1">
    <location>
        <begin position="77"/>
        <end position="86"/>
    </location>
</feature>
<evidence type="ECO:0000313" key="3">
    <source>
        <dbReference type="Proteomes" id="UP000216454"/>
    </source>
</evidence>